<comment type="caution">
    <text evidence="3">The sequence shown here is derived from an EMBL/GenBank/DDBJ whole genome shotgun (WGS) entry which is preliminary data.</text>
</comment>
<feature type="domain" description="Thioredoxin-like fold" evidence="2">
    <location>
        <begin position="91"/>
        <end position="241"/>
    </location>
</feature>
<dbReference type="InterPro" id="IPR012336">
    <property type="entry name" value="Thioredoxin-like_fold"/>
</dbReference>
<accession>A0A9D2PVZ6</accession>
<dbReference type="EMBL" id="DWWC01000023">
    <property type="protein sequence ID" value="HJC68257.1"/>
    <property type="molecule type" value="Genomic_DNA"/>
</dbReference>
<organism evidence="3 4">
    <name type="scientific">Candidatus Brachybacterium intestinipullorum</name>
    <dbReference type="NCBI Taxonomy" id="2838512"/>
    <lineage>
        <taxon>Bacteria</taxon>
        <taxon>Bacillati</taxon>
        <taxon>Actinomycetota</taxon>
        <taxon>Actinomycetes</taxon>
        <taxon>Micrococcales</taxon>
        <taxon>Dermabacteraceae</taxon>
        <taxon>Brachybacterium</taxon>
    </lineage>
</organism>
<keyword evidence="1" id="KW-1133">Transmembrane helix</keyword>
<dbReference type="Gene3D" id="3.40.30.10">
    <property type="entry name" value="Glutaredoxin"/>
    <property type="match status" value="1"/>
</dbReference>
<reference evidence="3" key="2">
    <citation type="submission" date="2021-04" db="EMBL/GenBank/DDBJ databases">
        <authorList>
            <person name="Gilroy R."/>
        </authorList>
    </citation>
    <scope>NUCLEOTIDE SEQUENCE</scope>
    <source>
        <strain evidence="3">CHK130-7132</strain>
    </source>
</reference>
<keyword evidence="1" id="KW-0472">Membrane</keyword>
<feature type="transmembrane region" description="Helical" evidence="1">
    <location>
        <begin position="38"/>
        <end position="59"/>
    </location>
</feature>
<evidence type="ECO:0000259" key="2">
    <source>
        <dbReference type="Pfam" id="PF13462"/>
    </source>
</evidence>
<evidence type="ECO:0000256" key="1">
    <source>
        <dbReference type="SAM" id="Phobius"/>
    </source>
</evidence>
<evidence type="ECO:0000313" key="4">
    <source>
        <dbReference type="Proteomes" id="UP000823854"/>
    </source>
</evidence>
<reference evidence="3" key="1">
    <citation type="journal article" date="2021" name="PeerJ">
        <title>Extensive microbial diversity within the chicken gut microbiome revealed by metagenomics and culture.</title>
        <authorList>
            <person name="Gilroy R."/>
            <person name="Ravi A."/>
            <person name="Getino M."/>
            <person name="Pursley I."/>
            <person name="Horton D.L."/>
            <person name="Alikhan N.F."/>
            <person name="Baker D."/>
            <person name="Gharbi K."/>
            <person name="Hall N."/>
            <person name="Watson M."/>
            <person name="Adriaenssens E.M."/>
            <person name="Foster-Nyarko E."/>
            <person name="Jarju S."/>
            <person name="Secka A."/>
            <person name="Antonio M."/>
            <person name="Oren A."/>
            <person name="Chaudhuri R.R."/>
            <person name="La Ragione R."/>
            <person name="Hildebrand F."/>
            <person name="Pallen M.J."/>
        </authorList>
    </citation>
    <scope>NUCLEOTIDE SEQUENCE</scope>
    <source>
        <strain evidence="3">CHK130-7132</strain>
    </source>
</reference>
<name>A0A9D2PVZ6_9MICO</name>
<dbReference type="AlphaFoldDB" id="A0A9D2PVZ6"/>
<sequence>MAASGPSQSAQERREAQREALRAQRQAELKRQRTVRTVVIAAVTVVALVLVAAAGLFIYRQMQPAGPVATPEGVAEDQPYLPIGAPEDSGKPVLEIHLDFMCPVCGQFEDINGEDIEQIVEDEEATVHLVPRRFLDSASTTGDYSSRSANALACVWEDDPDNVLGFQQLMFTNQPAEGSAGLTDDEIWGYAQEAGASDEVQSCMSAKTYQSWVRQVVDPYGSEVGGGTPYVEIDGEAFGSDQWSQEGALREAVLAAGGEAAPSDGGGASDGGEG</sequence>
<proteinExistence type="predicted"/>
<gene>
    <name evidence="3" type="ORF">H9932_01075</name>
</gene>
<dbReference type="Proteomes" id="UP000823854">
    <property type="component" value="Unassembled WGS sequence"/>
</dbReference>
<evidence type="ECO:0000313" key="3">
    <source>
        <dbReference type="EMBL" id="HJC68257.1"/>
    </source>
</evidence>
<dbReference type="Pfam" id="PF13462">
    <property type="entry name" value="Thioredoxin_4"/>
    <property type="match status" value="1"/>
</dbReference>
<keyword evidence="1" id="KW-0812">Transmembrane</keyword>
<dbReference type="SUPFAM" id="SSF52833">
    <property type="entry name" value="Thioredoxin-like"/>
    <property type="match status" value="1"/>
</dbReference>
<protein>
    <submittedName>
        <fullName evidence="3">Thioredoxin domain-containing protein</fullName>
    </submittedName>
</protein>
<dbReference type="InterPro" id="IPR036249">
    <property type="entry name" value="Thioredoxin-like_sf"/>
</dbReference>